<proteinExistence type="predicted"/>
<accession>A0A1R3HUC5</accession>
<dbReference type="AlphaFoldDB" id="A0A1R3HUC5"/>
<comment type="caution">
    <text evidence="1">The sequence shown here is derived from an EMBL/GenBank/DDBJ whole genome shotgun (WGS) entry which is preliminary data.</text>
</comment>
<name>A0A1R3HUC5_9ROSI</name>
<keyword evidence="2" id="KW-1185">Reference proteome</keyword>
<gene>
    <name evidence="1" type="ORF">COLO4_26756</name>
</gene>
<evidence type="ECO:0000313" key="2">
    <source>
        <dbReference type="Proteomes" id="UP000187203"/>
    </source>
</evidence>
<evidence type="ECO:0000313" key="1">
    <source>
        <dbReference type="EMBL" id="OMO73999.1"/>
    </source>
</evidence>
<organism evidence="1 2">
    <name type="scientific">Corchorus olitorius</name>
    <dbReference type="NCBI Taxonomy" id="93759"/>
    <lineage>
        <taxon>Eukaryota</taxon>
        <taxon>Viridiplantae</taxon>
        <taxon>Streptophyta</taxon>
        <taxon>Embryophyta</taxon>
        <taxon>Tracheophyta</taxon>
        <taxon>Spermatophyta</taxon>
        <taxon>Magnoliopsida</taxon>
        <taxon>eudicotyledons</taxon>
        <taxon>Gunneridae</taxon>
        <taxon>Pentapetalae</taxon>
        <taxon>rosids</taxon>
        <taxon>malvids</taxon>
        <taxon>Malvales</taxon>
        <taxon>Malvaceae</taxon>
        <taxon>Grewioideae</taxon>
        <taxon>Apeibeae</taxon>
        <taxon>Corchorus</taxon>
    </lineage>
</organism>
<protein>
    <submittedName>
        <fullName evidence="1">Uncharacterized protein</fullName>
    </submittedName>
</protein>
<dbReference type="EMBL" id="AWUE01019373">
    <property type="protein sequence ID" value="OMO73999.1"/>
    <property type="molecule type" value="Genomic_DNA"/>
</dbReference>
<reference evidence="2" key="1">
    <citation type="submission" date="2013-09" db="EMBL/GenBank/DDBJ databases">
        <title>Corchorus olitorius genome sequencing.</title>
        <authorList>
            <person name="Alam M."/>
            <person name="Haque M.S."/>
            <person name="Islam M.S."/>
            <person name="Emdad E.M."/>
            <person name="Islam M.M."/>
            <person name="Ahmed B."/>
            <person name="Halim A."/>
            <person name="Hossen Q.M.M."/>
            <person name="Hossain M.Z."/>
            <person name="Ahmed R."/>
            <person name="Khan M.M."/>
            <person name="Islam R."/>
            <person name="Rashid M.M."/>
            <person name="Khan S.A."/>
            <person name="Rahman M.S."/>
            <person name="Alam M."/>
            <person name="Yahiya A.S."/>
            <person name="Khan M.S."/>
            <person name="Azam M.S."/>
            <person name="Haque T."/>
            <person name="Lashkar M.Z.H."/>
            <person name="Akhand A.I."/>
            <person name="Morshed G."/>
            <person name="Roy S."/>
            <person name="Uddin K.S."/>
            <person name="Rabeya T."/>
            <person name="Hossain A.S."/>
            <person name="Chowdhury A."/>
            <person name="Snigdha A.R."/>
            <person name="Mortoza M.S."/>
            <person name="Matin S.A."/>
            <person name="Hoque S.M.E."/>
            <person name="Islam M.K."/>
            <person name="Roy D.K."/>
            <person name="Haider R."/>
            <person name="Moosa M.M."/>
            <person name="Elias S.M."/>
            <person name="Hasan A.M."/>
            <person name="Jahan S."/>
            <person name="Shafiuddin M."/>
            <person name="Mahmood N."/>
            <person name="Shommy N.S."/>
        </authorList>
    </citation>
    <scope>NUCLEOTIDE SEQUENCE [LARGE SCALE GENOMIC DNA]</scope>
    <source>
        <strain evidence="2">cv. O-4</strain>
    </source>
</reference>
<sequence length="111" mass="12730">MIDAFPVSGLKGKCWLKVAAGFLIFELIRPMDKPLDMPSNSLSNLRDNRHCLCAQCEISYLVNRECSVTFGEVGDMLLLRKKEEDSKMQEDLSRMQEDYWKEDHPGICSNV</sequence>
<dbReference type="Proteomes" id="UP000187203">
    <property type="component" value="Unassembled WGS sequence"/>
</dbReference>